<dbReference type="AlphaFoldDB" id="A0A8S1QE49"/>
<keyword evidence="2" id="KW-1185">Reference proteome</keyword>
<proteinExistence type="predicted"/>
<sequence>MLLKRCKLFKNFLVSSSSILLLEIVKHPLPEFKRTNTTNQIDCYLLIVQTLAFKHLQAIITQNIIITFQGDSNNKLKGALQPSMTIISKIFKLQDVHDITI</sequence>
<dbReference type="EMBL" id="CAJJDN010000102">
    <property type="protein sequence ID" value="CAD8113147.1"/>
    <property type="molecule type" value="Genomic_DNA"/>
</dbReference>
<name>A0A8S1QE49_9CILI</name>
<evidence type="ECO:0000313" key="2">
    <source>
        <dbReference type="Proteomes" id="UP000692954"/>
    </source>
</evidence>
<accession>A0A8S1QE49</accession>
<evidence type="ECO:0000313" key="1">
    <source>
        <dbReference type="EMBL" id="CAD8113147.1"/>
    </source>
</evidence>
<gene>
    <name evidence="1" type="ORF">PSON_ATCC_30995.1.T1020136</name>
</gene>
<organism evidence="1 2">
    <name type="scientific">Paramecium sonneborni</name>
    <dbReference type="NCBI Taxonomy" id="65129"/>
    <lineage>
        <taxon>Eukaryota</taxon>
        <taxon>Sar</taxon>
        <taxon>Alveolata</taxon>
        <taxon>Ciliophora</taxon>
        <taxon>Intramacronucleata</taxon>
        <taxon>Oligohymenophorea</taxon>
        <taxon>Peniculida</taxon>
        <taxon>Parameciidae</taxon>
        <taxon>Paramecium</taxon>
    </lineage>
</organism>
<protein>
    <submittedName>
        <fullName evidence="1">Uncharacterized protein</fullName>
    </submittedName>
</protein>
<dbReference type="Proteomes" id="UP000692954">
    <property type="component" value="Unassembled WGS sequence"/>
</dbReference>
<comment type="caution">
    <text evidence="1">The sequence shown here is derived from an EMBL/GenBank/DDBJ whole genome shotgun (WGS) entry which is preliminary data.</text>
</comment>
<reference evidence="1" key="1">
    <citation type="submission" date="2021-01" db="EMBL/GenBank/DDBJ databases">
        <authorList>
            <consortium name="Genoscope - CEA"/>
            <person name="William W."/>
        </authorList>
    </citation>
    <scope>NUCLEOTIDE SEQUENCE</scope>
</reference>